<accession>A0A0B5AXH6</accession>
<dbReference type="BioCyc" id="JESP1508404:G14D9-13229-MONOMER"/>
<name>A0A0B5AXH6_9BACL</name>
<protein>
    <submittedName>
        <fullName evidence="1">Uncharacterized protein</fullName>
    </submittedName>
</protein>
<evidence type="ECO:0000313" key="2">
    <source>
        <dbReference type="Proteomes" id="UP000031449"/>
    </source>
</evidence>
<dbReference type="AlphaFoldDB" id="A0A0B5AXH6"/>
<dbReference type="Proteomes" id="UP000031449">
    <property type="component" value="Plasmid unnamed"/>
</dbReference>
<keyword evidence="1" id="KW-0614">Plasmid</keyword>
<dbReference type="KEGG" id="jeo:JMA_39450"/>
<dbReference type="EMBL" id="CP009417">
    <property type="protein sequence ID" value="AJD93263.1"/>
    <property type="molecule type" value="Genomic_DNA"/>
</dbReference>
<organism evidence="1 2">
    <name type="scientific">Jeotgalibacillus malaysiensis</name>
    <dbReference type="NCBI Taxonomy" id="1508404"/>
    <lineage>
        <taxon>Bacteria</taxon>
        <taxon>Bacillati</taxon>
        <taxon>Bacillota</taxon>
        <taxon>Bacilli</taxon>
        <taxon>Bacillales</taxon>
        <taxon>Caryophanaceae</taxon>
        <taxon>Jeotgalibacillus</taxon>
    </lineage>
</organism>
<keyword evidence="2" id="KW-1185">Reference proteome</keyword>
<reference evidence="1 2" key="1">
    <citation type="submission" date="2014-08" db="EMBL/GenBank/DDBJ databases">
        <title>Complete genome of a marine bacteria Jeotgalibacillus malaysiensis.</title>
        <authorList>
            <person name="Yaakop A.S."/>
            <person name="Chan K.-G."/>
            <person name="Goh K.M."/>
        </authorList>
    </citation>
    <scope>NUCLEOTIDE SEQUENCE [LARGE SCALE GENOMIC DNA]</scope>
    <source>
        <strain evidence="1 2">D5</strain>
        <plasmid evidence="2">Plasmid</plasmid>
    </source>
</reference>
<evidence type="ECO:0000313" key="1">
    <source>
        <dbReference type="EMBL" id="AJD93263.1"/>
    </source>
</evidence>
<geneLocation type="plasmid" evidence="2"/>
<dbReference type="HOGENOM" id="CLU_3044255_0_0_9"/>
<sequence>MALRLLIIEGYVQAKDVTIHFEEKVFQFDEYAQLEVWCDGFCDTVEKISLQLLK</sequence>
<gene>
    <name evidence="1" type="ORF">JMA_39450</name>
</gene>
<proteinExistence type="predicted"/>